<dbReference type="Pfam" id="PF00571">
    <property type="entry name" value="CBS"/>
    <property type="match status" value="2"/>
</dbReference>
<dbReference type="AlphaFoldDB" id="A0A1I0SEB8"/>
<gene>
    <name evidence="5" type="ORF">SAMN04487972_10127</name>
</gene>
<dbReference type="Proteomes" id="UP000182312">
    <property type="component" value="Unassembled WGS sequence"/>
</dbReference>
<keyword evidence="1 2" id="KW-0129">CBS domain</keyword>
<reference evidence="5 6" key="1">
    <citation type="submission" date="2016-10" db="EMBL/GenBank/DDBJ databases">
        <authorList>
            <person name="de Groot N.N."/>
        </authorList>
    </citation>
    <scope>NUCLEOTIDE SEQUENCE [LARGE SCALE GENOMIC DNA]</scope>
    <source>
        <strain evidence="5 6">CGMCC 1.6117</strain>
    </source>
</reference>
<dbReference type="OrthoDB" id="9807125at2"/>
<feature type="domain" description="CBS" evidence="4">
    <location>
        <begin position="38"/>
        <end position="97"/>
    </location>
</feature>
<dbReference type="PANTHER" id="PTHR43080">
    <property type="entry name" value="CBS DOMAIN-CONTAINING PROTEIN CBSX3, MITOCHONDRIAL"/>
    <property type="match status" value="1"/>
</dbReference>
<sequence length="173" mass="18881">MPSSYQGKMRRDSASPHDVSQSVDSNLAKAVSTVANLLEKKGGDVVTIRPQETIAHAVATLREKRIGAIVVTDAEGALQGILSERDVVSKLAEVGAEVLSLSVADLMTREVTTCDPDERIIAILQKMTDGRFRHVPVIRDGRLIGLVSIGDLVNYRLRELEYEALKMKQMIVG</sequence>
<dbReference type="InterPro" id="IPR044725">
    <property type="entry name" value="CBSX3_CBS_dom"/>
</dbReference>
<evidence type="ECO:0000259" key="4">
    <source>
        <dbReference type="PROSITE" id="PS51371"/>
    </source>
</evidence>
<feature type="domain" description="CBS" evidence="4">
    <location>
        <begin position="107"/>
        <end position="163"/>
    </location>
</feature>
<evidence type="ECO:0000313" key="5">
    <source>
        <dbReference type="EMBL" id="SFA37852.1"/>
    </source>
</evidence>
<dbReference type="PANTHER" id="PTHR43080:SF2">
    <property type="entry name" value="CBS DOMAIN-CONTAINING PROTEIN"/>
    <property type="match status" value="1"/>
</dbReference>
<dbReference type="InterPro" id="IPR000644">
    <property type="entry name" value="CBS_dom"/>
</dbReference>
<dbReference type="EMBL" id="FOJO01000001">
    <property type="protein sequence ID" value="SFA37852.1"/>
    <property type="molecule type" value="Genomic_DNA"/>
</dbReference>
<protein>
    <submittedName>
        <fullName evidence="5">CBS domain-containing protein</fullName>
    </submittedName>
</protein>
<evidence type="ECO:0000313" key="6">
    <source>
        <dbReference type="Proteomes" id="UP000182312"/>
    </source>
</evidence>
<evidence type="ECO:0000256" key="2">
    <source>
        <dbReference type="PROSITE-ProRule" id="PRU00703"/>
    </source>
</evidence>
<evidence type="ECO:0000256" key="1">
    <source>
        <dbReference type="ARBA" id="ARBA00023122"/>
    </source>
</evidence>
<dbReference type="SUPFAM" id="SSF54631">
    <property type="entry name" value="CBS-domain pair"/>
    <property type="match status" value="1"/>
</dbReference>
<dbReference type="SMART" id="SM00116">
    <property type="entry name" value="CBS"/>
    <property type="match status" value="2"/>
</dbReference>
<dbReference type="PROSITE" id="PS51371">
    <property type="entry name" value="CBS"/>
    <property type="match status" value="2"/>
</dbReference>
<evidence type="ECO:0000256" key="3">
    <source>
        <dbReference type="SAM" id="MobiDB-lite"/>
    </source>
</evidence>
<dbReference type="Gene3D" id="3.10.580.10">
    <property type="entry name" value="CBS-domain"/>
    <property type="match status" value="1"/>
</dbReference>
<feature type="region of interest" description="Disordered" evidence="3">
    <location>
        <begin position="1"/>
        <end position="24"/>
    </location>
</feature>
<dbReference type="InterPro" id="IPR051257">
    <property type="entry name" value="Diverse_CBS-Domain"/>
</dbReference>
<dbReference type="RefSeq" id="WP_052081236.1">
    <property type="nucleotide sequence ID" value="NZ_FOJO01000001.1"/>
</dbReference>
<accession>A0A1I0SEB8</accession>
<proteinExistence type="predicted"/>
<dbReference type="CDD" id="cd04623">
    <property type="entry name" value="CBS_pair_bac_euk"/>
    <property type="match status" value="1"/>
</dbReference>
<dbReference type="InterPro" id="IPR046342">
    <property type="entry name" value="CBS_dom_sf"/>
</dbReference>
<organism evidence="5 6">
    <name type="scientific">Paracoccus halophilus</name>
    <dbReference type="NCBI Taxonomy" id="376733"/>
    <lineage>
        <taxon>Bacteria</taxon>
        <taxon>Pseudomonadati</taxon>
        <taxon>Pseudomonadota</taxon>
        <taxon>Alphaproteobacteria</taxon>
        <taxon>Rhodobacterales</taxon>
        <taxon>Paracoccaceae</taxon>
        <taxon>Paracoccus</taxon>
    </lineage>
</organism>
<name>A0A1I0SEB8_9RHOB</name>